<accession>A0A8J5G931</accession>
<evidence type="ECO:0008006" key="6">
    <source>
        <dbReference type="Google" id="ProtNLM"/>
    </source>
</evidence>
<evidence type="ECO:0000256" key="1">
    <source>
        <dbReference type="SAM" id="MobiDB-lite"/>
    </source>
</evidence>
<dbReference type="PANTHER" id="PTHR45523:SF2">
    <property type="entry name" value="OS02G0470600 PROTEIN"/>
    <property type="match status" value="1"/>
</dbReference>
<feature type="domain" description="Intermembrane lipid transfer protein VPS13-like C-terminal" evidence="3">
    <location>
        <begin position="3449"/>
        <end position="3559"/>
    </location>
</feature>
<comment type="caution">
    <text evidence="4">The sequence shown here is derived from an EMBL/GenBank/DDBJ whole genome shotgun (WGS) entry which is preliminary data.</text>
</comment>
<dbReference type="InterPro" id="IPR009291">
    <property type="entry name" value="Vps62"/>
</dbReference>
<dbReference type="Pfam" id="PF25036">
    <property type="entry name" value="VPS13_VAB"/>
    <property type="match status" value="1"/>
</dbReference>
<dbReference type="InterPro" id="IPR056748">
    <property type="entry name" value="VPS13-like_C"/>
</dbReference>
<dbReference type="PANTHER" id="PTHR45523">
    <property type="entry name" value="TETRATRICOPEPTIDE REPEAT (TPR)-CONTAINING PROTEIN-RELATED"/>
    <property type="match status" value="1"/>
</dbReference>
<reference evidence="4 5" key="1">
    <citation type="submission" date="2020-08" db="EMBL/GenBank/DDBJ databases">
        <title>Plant Genome Project.</title>
        <authorList>
            <person name="Zhang R.-G."/>
        </authorList>
    </citation>
    <scope>NUCLEOTIDE SEQUENCE [LARGE SCALE GENOMIC DNA]</scope>
    <source>
        <tissue evidence="4">Rhizome</tissue>
    </source>
</reference>
<evidence type="ECO:0000313" key="4">
    <source>
        <dbReference type="EMBL" id="KAG6498109.1"/>
    </source>
</evidence>
<gene>
    <name evidence="4" type="ORF">ZIOFF_046018</name>
</gene>
<feature type="region of interest" description="Disordered" evidence="1">
    <location>
        <begin position="3613"/>
        <end position="3635"/>
    </location>
</feature>
<proteinExistence type="predicted"/>
<dbReference type="EMBL" id="JACMSC010000012">
    <property type="protein sequence ID" value="KAG6498109.1"/>
    <property type="molecule type" value="Genomic_DNA"/>
</dbReference>
<dbReference type="InterPro" id="IPR009543">
    <property type="entry name" value="VPS13_VAB"/>
</dbReference>
<dbReference type="Pfam" id="PF25037">
    <property type="entry name" value="VPS13_C"/>
    <property type="match status" value="1"/>
</dbReference>
<feature type="domain" description="Vacuolar protein sorting-associated protein 13 VPS13 adaptor binding" evidence="2">
    <location>
        <begin position="2426"/>
        <end position="2962"/>
    </location>
</feature>
<protein>
    <recommendedName>
        <fullName evidence="6">C2 domain-containing protein</fullName>
    </recommendedName>
</protein>
<dbReference type="Pfam" id="PF06101">
    <property type="entry name" value="Vps62"/>
    <property type="match status" value="2"/>
</dbReference>
<name>A0A8J5G931_ZINOF</name>
<evidence type="ECO:0000313" key="5">
    <source>
        <dbReference type="Proteomes" id="UP000734854"/>
    </source>
</evidence>
<keyword evidence="5" id="KW-1185">Reference proteome</keyword>
<organism evidence="4 5">
    <name type="scientific">Zingiber officinale</name>
    <name type="common">Ginger</name>
    <name type="synonym">Amomum zingiber</name>
    <dbReference type="NCBI Taxonomy" id="94328"/>
    <lineage>
        <taxon>Eukaryota</taxon>
        <taxon>Viridiplantae</taxon>
        <taxon>Streptophyta</taxon>
        <taxon>Embryophyta</taxon>
        <taxon>Tracheophyta</taxon>
        <taxon>Spermatophyta</taxon>
        <taxon>Magnoliopsida</taxon>
        <taxon>Liliopsida</taxon>
        <taxon>Zingiberales</taxon>
        <taxon>Zingiberaceae</taxon>
        <taxon>Zingiber</taxon>
    </lineage>
</organism>
<dbReference type="Proteomes" id="UP000734854">
    <property type="component" value="Unassembled WGS sequence"/>
</dbReference>
<evidence type="ECO:0000259" key="3">
    <source>
        <dbReference type="Pfam" id="PF25037"/>
    </source>
</evidence>
<sequence>MSASFVDKFSGDNDANIMNDLSKIRLPPTSDYTDQFYSILDRCGMSVVVDQIKVPHPRYPSTRVSVQVPNLLVHFSPERYFRIMELLGILHGSSKIIEQNLGSHLQSGDKPWHPVDLATNARTLVWRGLGNSLAEWHPCYLVLSGLYLYVLEAEASEDYQRCLGMAGRQVLEVPPASVDGSANAISINYRGVDIQKGVICKTRVVLGANAGRRELDGKGRGVTFALESTHTLIIEFHDDESKSTWLKKLVQATYRASAPLSMDIFGESGNTSTQSGEETLGNLGSSDLVINGTLIETKLSIYGKLDRKSKHAEKPIIEIIASGGKVNFSRSETDLTVKMKLHSLKVKDQLQGHLLNFSEYLACSVLSDELKAGKSGILDANEKGFEPFPMEDDNFDDALSDFLSTLDQSPSTPVFLGSNIESGLDGREAYFGYNHDDASEHEKDLVNEKFSEIFYEAQDSTMSDFVVITFSSRNPDSSLYDGIDTQMSIRMSALEFFCNRPTLVALIDFGFDLSLTNSMEIPQNNTLSATASPRYTEKEEACRTLVKGLLGHGKGRVIFNLKMDVDSVCMFLNKEDGSQLAMFMQESFLLDLKVHPSCVSIDGTVGNMKLRDMTLGLDSRWGWLCDIRHPGTESLIKFTFKSYSIEDDDYQGYDYSLTGRLSAVRIVFLYRFVQEITSYFMELASPHTEEAIKFVDKVGGFEWLIQKYEIDGATAVKLDLSLDTPTIIVPKNSLSTDYMQLDLGQLQIKNSFAWHGCKESDPAAIHLDILHAVINGINMEVGVDGILGKPLIREGHDIHIEVRRSLRDVFRKVPTLSIKVKVGLLHGVMSDKEYAVIINCIYMNLSEEPKLPPSFRGHRTGIESIRMIADKVNLNSQLLLSRTVFILAVDIHHALLELLNGLEEGSPLAQIAVNSAKLLISFFDGLWVSYRTTSFSEADLYVTIPKFSVLDIRPDTKPEMRLMLGSHTNIYKPSCTGTDLIFPRDDSYANNLDNGTGSNASYLTMLILDYRWRPSFQSAVIRIQQPRVLVVIDFLLAVAEFFIPSLGSITGREETMNPKNDPLIYSDNIILSEPVYLQRNQVVHLSPRRQLIVDGCASDEFIYDGQGGTLSLNEDIYIKGQTYTGPILIIGRGKRLRFRNVKIENGALLRKCTHLSNGSSYSVSADDGVEISLLDNLSSGVDQLGSRQIQEGQQKSDLSSDLISSSSQMLSVTFEVQIVSPEFTLYYSSKLHSNDSLHIEKLIRVKMDLSFMYASKENDTWARSLVKDLTVESGSGLLVLAPVNISAGYTSVKEKTNISITSTDICIHLSLSVASLLLKLQNEALSALQFGNINPLASCSNFKRIWVSPKGNLPGYKLTFWRPRAPINYAILGDCVTSRPIPPSQVVLAVSNTYGRVRKPVGFKFIAFISSILDLGSATQLNKDTDCSIWMPIPPPGYLAVGCVAHPGNQPPPNHIVYCLRADLVTSTKFSSCISLSPPSSRVPSAFSLWRVDNVVGSFYAHNSVDCPPRTESFDLHQILLRNPDDIYSKEIADKVPQYQQDGNSSSNSSGWDILRTLSGATAYCMSTPRFERIWWDKGCDMRRSISIWRPVGRPAFGTLGDCVTEGYLFQFRTASFRIALGLIFKCDNPAISARPVQFTKVAHISGKGFDEAFFWYPIPPPGYVSFGCVVTTTDYPPKKDFVCCPRLDLVSQTNVASEPISRSSSSKGTNCWSIWKVENQACTFLARSDHIIPTTRLAYKFSDYAKPKARENVAAELKLGLLSLSVLDNFCGTMTPLLDTTVTNMNLATHGNFQAMNAVLICSIASSTFNRQIEAWEPLIEPFDAIFKIETYHTSKNSQSMVSKQIRFSATSALNVNISAANLETLTETIVSWGRQNDVEHKLLRKSEETAENYSNPVNLISSALDDDVQQVILENKLGCDVYLREIEQNSETTKFLQHNGHISLFLPTPRFLDKLNVVANSRESRYYVAIQILESEGLTIVNDGNSHDYFCALRLLIDGKVSDQYKLFPQSARTRCVSPLVSENIKSRARWNELFIFEVPEKGMANLEVEVTNLASKAGKGINLLTCILVLISGTFGNKGIMPNVFLGVLLWNAIMTRQILSVSARGGDGDNGLVLACLAGCDFNAWPKSTRMLKRGEVIGSLCIPVSNSASMLKRAASIKMLQQAPEFHKFSSHPLRRKGQLVSDEEDKDCGSLVVSVSYIDQNAEMNFQIGDRTAPDERDVGFLVGLGLDGPWETFSSVLPLSSVVPKMLKKNPLAFEVSMTNSTKHAVLRSLALLVNDTGIKLEVSLCRSLQINNSPSNTGNDSSIMYTEEVFENQRYQPISGWGSKSSNTHANDPAHWSTKDYSYSSKDFFEPPLPSGWRWTSPWKIEKSLFVDVDGWAYGTDFQSFKWPPSSSRSSSRSPSDFVRRRRWTRSRQCLPEENDNRSDVFCVLCPGSSTYLPWSSMTKDKDLCLQIRPYAESSHQSYSWGQMFTLGSRKEYSNIQSPVSKHSTSKSSDFTTQNYVLRLNQLEKKDLLLYCIQNSSARQYFWLNVGTDASVLHTELNTPVYDWKISINSALRLENKLPSESEYSVWEKTFDGKMIERQNGIIQSGQSAFIYSADVRKPIYLTLFVQGGWILEKDAILILDLLGSNHASSFWMVQQRTNRRLRVSVEHDLGGTESAPKTIRLFVPYWIQNDSQVPLSYHIVEVEPVDSMDGDSLLVPRAVKSAKFVMRNSSKSLDKRNSSARKNIQILDVIDDVNPKFVMLSPQDYISRSGNLPLQARSSGGASARVGISIAVNHSNTYCPGISLLELERKERVDFNAFASDGSYYKLAAQLKMATDRTKVVHILPRTLFINRIGCGICLSQCNSLLEEWIHPTDTPMLFKWDSNARNEHLRIRLESYKWSTPFSIENDGMMCVSLKSQGNNDMIFLRVEVRGGTKSSQFEVVICLDTLTSPYRIENRSMFLPIRVRQIDGGDDSWQSLPPNSAVPFFWQDLGKRRLLEVLVDGTDPLNSAKYNIDEIMESHPILESSGPIKALRVSVHKEGKMLITQISDWMPENDNGESVDGRLPLNVHHPPLIDYKESSSTLENEFHVTFELTELGLSLIDHMPEEVLFLSVQNLLLSYSSGLGSGVSRCKLRMDEIQVDNQLPLSPMPVLFRLQRVGEQTDSALKFSMTMQTNNSLDFCVYPYIGLQVPDNSAFLVNIHEPIIWRLHEMFQQVKVGRTSSSSTTAVSVDPISIKVFSCIRVLNISEIRFKVSMAMSPSQRPRGVLGFWSSLMTALGNMEHMPVRIAHRYREEVCMRQSTLLSTAVSHIQKDLLSQPLQLLSGVDILGNASSALSNMSKGVAALSMDKKFIQSRQKQDNKGVEDIGDVIREGGGALAKGLFRGVTGILTKPLEGAKSSGVEGFVQGVGKGLIGAATQPVSGVLDLLSKTTEGANAVRMRIASAIMSEEQLLRKRLPRAIGGDNLLRPYDEYKAQGQAILQLAECGTFFGQVDLFKVRGKFALSDAYEDHFLLPKGKILLVTHRRVLLLQQPTNIMAQRKFSPARDPCSVLWDVLLDDLVTMELTHGKKDHQGSLPSHLILYLQTRSVDSNAIRMIKCYRGSEQATDVYSSIQKSLNAYGPHASKEGQRRKVPQPYSPHKASFTSGVFSEENFQSLGFHDNQVSVPVQSDCGSSIMQAQSEQEHQK</sequence>
<evidence type="ECO:0000259" key="2">
    <source>
        <dbReference type="Pfam" id="PF25036"/>
    </source>
</evidence>